<evidence type="ECO:0000256" key="3">
    <source>
        <dbReference type="ARBA" id="ARBA00022729"/>
    </source>
</evidence>
<evidence type="ECO:0000256" key="1">
    <source>
        <dbReference type="ARBA" id="ARBA00009175"/>
    </source>
</evidence>
<dbReference type="PIRSF" id="PIRSF004846">
    <property type="entry name" value="ModA"/>
    <property type="match status" value="1"/>
</dbReference>
<keyword evidence="2" id="KW-0479">Metal-binding</keyword>
<organism evidence="4 5">
    <name type="scientific">Vibrio hippocampi</name>
    <dbReference type="NCBI Taxonomy" id="654686"/>
    <lineage>
        <taxon>Bacteria</taxon>
        <taxon>Pseudomonadati</taxon>
        <taxon>Pseudomonadota</taxon>
        <taxon>Gammaproteobacteria</taxon>
        <taxon>Vibrionales</taxon>
        <taxon>Vibrionaceae</taxon>
        <taxon>Vibrio</taxon>
    </lineage>
</organism>
<dbReference type="SUPFAM" id="SSF53850">
    <property type="entry name" value="Periplasmic binding protein-like II"/>
    <property type="match status" value="1"/>
</dbReference>
<keyword evidence="3" id="KW-0732">Signal</keyword>
<proteinExistence type="inferred from homology"/>
<sequence length="277" mass="30440">MFLRWAKWLLFSTVMPSAVMSSSVMLSALTLSAVILIPQGAVASESHHLTVAVANNFYRPMQALAQRYQQQTGVKVQLSTGSSGQLATQIEQGAPFDVFFSADQTRPKRLEQLGLVDSRVTYAQGKLVLWTRDASWTPSSDGHLSSMLHGRIALAEPSVAPYGKAAMECLNNQDLLETFNKQLVYGKGLNATFQFAETGNAQFAFLSLSQVKNQALGRYWLIPQSLYSPINQQAAVITHRPNHAEAKAFLLFVTSQAVQPLLESYGYGLNHDELAKS</sequence>
<dbReference type="Gene3D" id="3.40.190.10">
    <property type="entry name" value="Periplasmic binding protein-like II"/>
    <property type="match status" value="2"/>
</dbReference>
<evidence type="ECO:0000313" key="4">
    <source>
        <dbReference type="EMBL" id="CAH0529321.1"/>
    </source>
</evidence>
<dbReference type="InterPro" id="IPR050682">
    <property type="entry name" value="ModA/WtpA"/>
</dbReference>
<dbReference type="Proteomes" id="UP000838160">
    <property type="component" value="Unassembled WGS sequence"/>
</dbReference>
<dbReference type="PANTHER" id="PTHR30632">
    <property type="entry name" value="MOLYBDATE-BINDING PERIPLASMIC PROTEIN"/>
    <property type="match status" value="1"/>
</dbReference>
<accession>A0ABN8DQY8</accession>
<gene>
    <name evidence="4" type="primary">modA_1</name>
    <name evidence="4" type="ORF">VHP8226_03161</name>
</gene>
<comment type="caution">
    <text evidence="4">The sequence shown here is derived from an EMBL/GenBank/DDBJ whole genome shotgun (WGS) entry which is preliminary data.</text>
</comment>
<dbReference type="InterPro" id="IPR005950">
    <property type="entry name" value="ModA"/>
</dbReference>
<dbReference type="PANTHER" id="PTHR30632:SF14">
    <property type="entry name" value="TUNGSTATE_MOLYBDATE_CHROMATE-BINDING PROTEIN MODA"/>
    <property type="match status" value="1"/>
</dbReference>
<dbReference type="CDD" id="cd13539">
    <property type="entry name" value="PBP2_AvModA"/>
    <property type="match status" value="1"/>
</dbReference>
<reference evidence="4" key="1">
    <citation type="submission" date="2021-12" db="EMBL/GenBank/DDBJ databases">
        <authorList>
            <person name="Rodrigo-Torres L."/>
            <person name="Arahal R. D."/>
            <person name="Lucena T."/>
        </authorList>
    </citation>
    <scope>NUCLEOTIDE SEQUENCE</scope>
    <source>
        <strain evidence="4">CECT 8226</strain>
    </source>
</reference>
<dbReference type="EMBL" id="CAKLCM010000003">
    <property type="protein sequence ID" value="CAH0529321.1"/>
    <property type="molecule type" value="Genomic_DNA"/>
</dbReference>
<evidence type="ECO:0000313" key="5">
    <source>
        <dbReference type="Proteomes" id="UP000838160"/>
    </source>
</evidence>
<dbReference type="Pfam" id="PF13531">
    <property type="entry name" value="SBP_bac_11"/>
    <property type="match status" value="1"/>
</dbReference>
<comment type="similarity">
    <text evidence="1">Belongs to the bacterial solute-binding protein ModA family.</text>
</comment>
<dbReference type="RefSeq" id="WP_237486010.1">
    <property type="nucleotide sequence ID" value="NZ_CAKLCM010000003.1"/>
</dbReference>
<dbReference type="InterPro" id="IPR044084">
    <property type="entry name" value="AvModA-like_subst-bd"/>
</dbReference>
<dbReference type="NCBIfam" id="TIGR01256">
    <property type="entry name" value="modA"/>
    <property type="match status" value="1"/>
</dbReference>
<name>A0ABN8DQY8_9VIBR</name>
<evidence type="ECO:0000256" key="2">
    <source>
        <dbReference type="ARBA" id="ARBA00022723"/>
    </source>
</evidence>
<protein>
    <submittedName>
        <fullName evidence="4">Molybdate-binding protein ModA</fullName>
    </submittedName>
</protein>
<keyword evidence="5" id="KW-1185">Reference proteome</keyword>